<reference evidence="3" key="1">
    <citation type="submission" date="2016-03" db="EMBL/GenBank/DDBJ databases">
        <title>Draft genome sequence of Rosellinia necatrix.</title>
        <authorList>
            <person name="Kanematsu S."/>
        </authorList>
    </citation>
    <scope>NUCLEOTIDE SEQUENCE [LARGE SCALE GENOMIC DNA]</scope>
    <source>
        <strain evidence="3">W97</strain>
    </source>
</reference>
<dbReference type="OMA" id="TANQWEL"/>
<dbReference type="AlphaFoldDB" id="A0A1W2TFP7"/>
<organism evidence="3">
    <name type="scientific">Rosellinia necatrix</name>
    <name type="common">White root-rot fungus</name>
    <dbReference type="NCBI Taxonomy" id="77044"/>
    <lineage>
        <taxon>Eukaryota</taxon>
        <taxon>Fungi</taxon>
        <taxon>Dikarya</taxon>
        <taxon>Ascomycota</taxon>
        <taxon>Pezizomycotina</taxon>
        <taxon>Sordariomycetes</taxon>
        <taxon>Xylariomycetidae</taxon>
        <taxon>Xylariales</taxon>
        <taxon>Xylariaceae</taxon>
        <taxon>Rosellinia</taxon>
    </lineage>
</organism>
<accession>A0A1W2TFP7</accession>
<evidence type="ECO:0000313" key="3">
    <source>
        <dbReference type="EMBL" id="GAP86892.1"/>
    </source>
</evidence>
<feature type="domain" description="HNH nuclease" evidence="2">
    <location>
        <begin position="191"/>
        <end position="257"/>
    </location>
</feature>
<evidence type="ECO:0000259" key="2">
    <source>
        <dbReference type="Pfam" id="PF13391"/>
    </source>
</evidence>
<feature type="region of interest" description="Disordered" evidence="1">
    <location>
        <begin position="117"/>
        <end position="140"/>
    </location>
</feature>
<evidence type="ECO:0000313" key="4">
    <source>
        <dbReference type="Proteomes" id="UP000054516"/>
    </source>
</evidence>
<feature type="region of interest" description="Disordered" evidence="1">
    <location>
        <begin position="375"/>
        <end position="412"/>
    </location>
</feature>
<keyword evidence="4" id="KW-1185">Reference proteome</keyword>
<evidence type="ECO:0000256" key="1">
    <source>
        <dbReference type="SAM" id="MobiDB-lite"/>
    </source>
</evidence>
<dbReference type="Pfam" id="PF13391">
    <property type="entry name" value="HNH_2"/>
    <property type="match status" value="1"/>
</dbReference>
<dbReference type="OrthoDB" id="2142759at2759"/>
<dbReference type="InterPro" id="IPR003615">
    <property type="entry name" value="HNH_nuc"/>
</dbReference>
<gene>
    <name evidence="3" type="ORF">SAMD00023353_2400330</name>
</gene>
<feature type="compositionally biased region" description="Polar residues" evidence="1">
    <location>
        <begin position="466"/>
        <end position="482"/>
    </location>
</feature>
<dbReference type="Proteomes" id="UP000054516">
    <property type="component" value="Unassembled WGS sequence"/>
</dbReference>
<sequence>MDVPATFSIVKAPKRALVRTPGRPRITILHPGYGARENYLFALPAVDEIVRPSSQDRAWGLHHGTLLTAGGIVAGNAFSDVYFSHDQYGQQPVKTPRDGILESGRYWMQLDSIAGGMTNTRATPATSSVPPPSSVSSSTATKEQYRYAVVPSFADWQFPHDKLPMEWEQPHNPPDEQDPSLPVPDSVLSRCYITDVQIGLERAHILPASEIEWYQWNQMQHYSALTPGHTGIDHQSNKILLLAHLHWAFDRSLFVVVPKPSAGPSTPGPQSSTSTLSPRIKRQQYAFAAHVLSDNNEASDFRDKYHNFPLQPKYSKQFKHEFLFARFAWALFPYLTHFVYRSDSATTRNFMVLEGDDYVSKSMTGLEYVNFREKRGQGKIGSRKRPGDSMNQNREPADEDDENDAYKDDVYEERWGQRSASRERWLSRYDSDYEDDCDCEDDRRGRPRHPRVSSDLDSQAEDLPALSSSSYTAAGSNESTDLLTEDEPQARQEMTGLKKSAAPTDSGLGNLLS</sequence>
<proteinExistence type="predicted"/>
<protein>
    <recommendedName>
        <fullName evidence="2">HNH nuclease domain-containing protein</fullName>
    </recommendedName>
</protein>
<name>A0A1W2TFP7_ROSNE</name>
<dbReference type="EMBL" id="DF977469">
    <property type="protein sequence ID" value="GAP86892.1"/>
    <property type="molecule type" value="Genomic_DNA"/>
</dbReference>
<feature type="region of interest" description="Disordered" evidence="1">
    <location>
        <begin position="433"/>
        <end position="513"/>
    </location>
</feature>
<feature type="compositionally biased region" description="Low complexity" evidence="1">
    <location>
        <begin position="122"/>
        <end position="140"/>
    </location>
</feature>